<dbReference type="SUPFAM" id="SSF53850">
    <property type="entry name" value="Periplasmic binding protein-like II"/>
    <property type="match status" value="1"/>
</dbReference>
<evidence type="ECO:0000313" key="4">
    <source>
        <dbReference type="EMBL" id="RZQ52101.1"/>
    </source>
</evidence>
<dbReference type="GO" id="GO:0046872">
    <property type="term" value="F:metal ion binding"/>
    <property type="evidence" value="ECO:0007669"/>
    <property type="project" value="UniProtKB-KW"/>
</dbReference>
<comment type="similarity">
    <text evidence="1">Belongs to the bacterial solute-binding protein 1 family.</text>
</comment>
<accession>A0A4Q7IKA2</accession>
<evidence type="ECO:0000256" key="3">
    <source>
        <dbReference type="PIRSR" id="PIRSR002825-1"/>
    </source>
</evidence>
<dbReference type="GO" id="GO:0030288">
    <property type="term" value="C:outer membrane-bounded periplasmic space"/>
    <property type="evidence" value="ECO:0007669"/>
    <property type="project" value="TreeGrafter"/>
</dbReference>
<comment type="caution">
    <text evidence="4">The sequence shown here is derived from an EMBL/GenBank/DDBJ whole genome shotgun (WGS) entry which is preliminary data.</text>
</comment>
<dbReference type="PANTHER" id="PTHR30006">
    <property type="entry name" value="THIAMINE-BINDING PERIPLASMIC PROTEIN-RELATED"/>
    <property type="match status" value="1"/>
</dbReference>
<evidence type="ECO:0000256" key="2">
    <source>
        <dbReference type="ARBA" id="ARBA00022729"/>
    </source>
</evidence>
<dbReference type="PANTHER" id="PTHR30006:SF15">
    <property type="entry name" value="IRON-UTILIZATION PERIPLASMIC PROTEIN"/>
    <property type="match status" value="1"/>
</dbReference>
<dbReference type="Gene3D" id="3.40.190.10">
    <property type="entry name" value="Periplasmic binding protein-like II"/>
    <property type="match status" value="2"/>
</dbReference>
<organism evidence="4 5">
    <name type="scientific">Pseudoalteromonas phenolica</name>
    <dbReference type="NCBI Taxonomy" id="161398"/>
    <lineage>
        <taxon>Bacteria</taxon>
        <taxon>Pseudomonadati</taxon>
        <taxon>Pseudomonadota</taxon>
        <taxon>Gammaproteobacteria</taxon>
        <taxon>Alteromonadales</taxon>
        <taxon>Pseudoalteromonadaceae</taxon>
        <taxon>Pseudoalteromonas</taxon>
    </lineage>
</organism>
<feature type="binding site" evidence="3">
    <location>
        <position position="218"/>
    </location>
    <ligand>
        <name>Fe cation</name>
        <dbReference type="ChEBI" id="CHEBI:24875"/>
    </ligand>
</feature>
<gene>
    <name evidence="4" type="ORF">C1E23_15915</name>
</gene>
<keyword evidence="3" id="KW-0479">Metal-binding</keyword>
<protein>
    <submittedName>
        <fullName evidence="4">Iron-binding protein FbpA</fullName>
    </submittedName>
</protein>
<proteinExistence type="inferred from homology"/>
<dbReference type="Proteomes" id="UP000291338">
    <property type="component" value="Unassembled WGS sequence"/>
</dbReference>
<evidence type="ECO:0000313" key="5">
    <source>
        <dbReference type="Proteomes" id="UP000291338"/>
    </source>
</evidence>
<keyword evidence="3" id="KW-0408">Iron</keyword>
<dbReference type="PIRSF" id="PIRSF002825">
    <property type="entry name" value="CfbpA"/>
    <property type="match status" value="1"/>
</dbReference>
<feature type="binding site" evidence="3">
    <location>
        <position position="217"/>
    </location>
    <ligand>
        <name>Fe cation</name>
        <dbReference type="ChEBI" id="CHEBI:24875"/>
    </ligand>
</feature>
<evidence type="ECO:0000256" key="1">
    <source>
        <dbReference type="ARBA" id="ARBA00008520"/>
    </source>
</evidence>
<dbReference type="AlphaFoldDB" id="A0A4Q7IKA2"/>
<name>A0A4Q7IKA2_9GAMM</name>
<sequence>MNKSFLLILSLFVGQITIAYAQSPQINIYSFRKYELIKPVLERFEANSGIKVNLVNGKSHHLLTRLQQDGAQSQADVILSSDLAQLHSHKSLLQKITNQSAWQNVSSYLFDEDGYWVSISMRTRALFSLQNNNNVKFPRYFSQLSAPQYQGQFCIRDWQHSYNAILSAALLTTGNTKDSDWLKLGNKLLAKRPSGGDRDQLRALAQNRCSLAFANHYYWHMMKRTDNKRDQMLAQKLQIHFLKTEDGLTPVSTTTAAIAKYSPNKGNAERFIAFLLTEEVQKIYAKSLHEFPVLKDMMTSHVPFKPNLKAVKQGLELLPQASQLLAR</sequence>
<dbReference type="InterPro" id="IPR026045">
    <property type="entry name" value="Ferric-bd"/>
</dbReference>
<keyword evidence="2" id="KW-0732">Signal</keyword>
<reference evidence="4 5" key="1">
    <citation type="submission" date="2018-01" db="EMBL/GenBank/DDBJ databases">
        <title>Co-occurrence of chitin degradation, pigmentation and bioactivity in marine Pseudoalteromonas.</title>
        <authorList>
            <person name="Paulsen S."/>
            <person name="Gram L."/>
            <person name="Machado H."/>
        </authorList>
    </citation>
    <scope>NUCLEOTIDE SEQUENCE [LARGE SCALE GENOMIC DNA]</scope>
    <source>
        <strain evidence="4 5">S3898</strain>
    </source>
</reference>
<dbReference type="EMBL" id="PPSX01000065">
    <property type="protein sequence ID" value="RZQ52101.1"/>
    <property type="molecule type" value="Genomic_DNA"/>
</dbReference>
<dbReference type="Pfam" id="PF13343">
    <property type="entry name" value="SBP_bac_6"/>
    <property type="match status" value="1"/>
</dbReference>